<gene>
    <name evidence="1" type="ORF">AnigIFM63604_004378</name>
</gene>
<organism evidence="1 2">
    <name type="scientific">Aspergillus niger</name>
    <dbReference type="NCBI Taxonomy" id="5061"/>
    <lineage>
        <taxon>Eukaryota</taxon>
        <taxon>Fungi</taxon>
        <taxon>Dikarya</taxon>
        <taxon>Ascomycota</taxon>
        <taxon>Pezizomycotina</taxon>
        <taxon>Eurotiomycetes</taxon>
        <taxon>Eurotiomycetidae</taxon>
        <taxon>Eurotiales</taxon>
        <taxon>Aspergillaceae</taxon>
        <taxon>Aspergillus</taxon>
        <taxon>Aspergillus subgen. Circumdati</taxon>
    </lineage>
</organism>
<reference evidence="1" key="1">
    <citation type="submission" date="2022-07" db="EMBL/GenBank/DDBJ databases">
        <title>Taxonomy of Aspergillus series Nigri: significant species reduction supported by multi-species coalescent approaches.</title>
        <authorList>
            <person name="Bian C."/>
            <person name="Kusuya Y."/>
            <person name="Sklenar F."/>
            <person name="D'hooge E."/>
            <person name="Yaguchi T."/>
            <person name="Takahashi H."/>
            <person name="Hubka V."/>
        </authorList>
    </citation>
    <scope>NUCLEOTIDE SEQUENCE</scope>
    <source>
        <strain evidence="1">IFM 63604</strain>
    </source>
</reference>
<sequence>MLQDNIGSELPLADLIDLKVGTSSGGLYVIAMDILRMGPSEFKRIFQDLAKKVFGPDRRKGRIRSLLSDETYDTKTLENQYKDVFGSTRRLFDAPATLLSAGKMAVTTTSIRDGALFLFTNYNGAAPHRAES</sequence>
<dbReference type="GO" id="GO:0047499">
    <property type="term" value="F:calcium-independent phospholipase A2 activity"/>
    <property type="evidence" value="ECO:0007669"/>
    <property type="project" value="TreeGrafter"/>
</dbReference>
<name>A0A9W6EH45_ASPNG</name>
<dbReference type="GO" id="GO:0019369">
    <property type="term" value="P:arachidonate metabolic process"/>
    <property type="evidence" value="ECO:0007669"/>
    <property type="project" value="TreeGrafter"/>
</dbReference>
<dbReference type="Gene3D" id="3.40.1090.10">
    <property type="entry name" value="Cytosolic phospholipase A2 catalytic domain"/>
    <property type="match status" value="1"/>
</dbReference>
<dbReference type="AlphaFoldDB" id="A0A9W6EH45"/>
<dbReference type="InterPro" id="IPR016035">
    <property type="entry name" value="Acyl_Trfase/lysoPLipase"/>
</dbReference>
<feature type="non-terminal residue" evidence="1">
    <location>
        <position position="132"/>
    </location>
</feature>
<evidence type="ECO:0000313" key="1">
    <source>
        <dbReference type="EMBL" id="GLA56082.1"/>
    </source>
</evidence>
<dbReference type="PANTHER" id="PTHR24185">
    <property type="entry name" value="CALCIUM-INDEPENDENT PHOSPHOLIPASE A2-GAMMA"/>
    <property type="match status" value="1"/>
</dbReference>
<dbReference type="SUPFAM" id="SSF52151">
    <property type="entry name" value="FabD/lysophospholipase-like"/>
    <property type="match status" value="1"/>
</dbReference>
<proteinExistence type="predicted"/>
<dbReference type="PANTHER" id="PTHR24185:SF8">
    <property type="entry name" value="PNPLA DOMAIN-CONTAINING PROTEIN"/>
    <property type="match status" value="1"/>
</dbReference>
<dbReference type="EMBL" id="BRPB01000231">
    <property type="protein sequence ID" value="GLA56082.1"/>
    <property type="molecule type" value="Genomic_DNA"/>
</dbReference>
<comment type="caution">
    <text evidence="1">The sequence shown here is derived from an EMBL/GenBank/DDBJ whole genome shotgun (WGS) entry which is preliminary data.</text>
</comment>
<protein>
    <recommendedName>
        <fullName evidence="3">PNPLA domain-containing protein</fullName>
    </recommendedName>
</protein>
<dbReference type="Proteomes" id="UP001144191">
    <property type="component" value="Unassembled WGS sequence"/>
</dbReference>
<evidence type="ECO:0000313" key="2">
    <source>
        <dbReference type="Proteomes" id="UP001144191"/>
    </source>
</evidence>
<accession>A0A9W6EH45</accession>
<dbReference type="GO" id="GO:0016020">
    <property type="term" value="C:membrane"/>
    <property type="evidence" value="ECO:0007669"/>
    <property type="project" value="TreeGrafter"/>
</dbReference>
<evidence type="ECO:0008006" key="3">
    <source>
        <dbReference type="Google" id="ProtNLM"/>
    </source>
</evidence>